<dbReference type="GO" id="GO:0006508">
    <property type="term" value="P:proteolysis"/>
    <property type="evidence" value="ECO:0007669"/>
    <property type="project" value="UniProtKB-KW"/>
</dbReference>
<dbReference type="PANTHER" id="PTHR14159:SF0">
    <property type="entry name" value="ATAXIN-3-RELATED"/>
    <property type="match status" value="1"/>
</dbReference>
<evidence type="ECO:0000256" key="3">
    <source>
        <dbReference type="ARBA" id="ARBA00012759"/>
    </source>
</evidence>
<comment type="caution">
    <text evidence="16">The sequence shown here is derived from an EMBL/GenBank/DDBJ whole genome shotgun (WGS) entry which is preliminary data.</text>
</comment>
<dbReference type="Gene3D" id="6.10.140.100">
    <property type="match status" value="1"/>
</dbReference>
<dbReference type="Gene3D" id="1.10.287.10">
    <property type="entry name" value="S15/NS1, RNA-binding"/>
    <property type="match status" value="1"/>
</dbReference>
<sequence length="540" mass="60205">MSGLEPLVPLIYHEKQQPGSMLCAQHALNSLLQGPYFTPTDLSEIALKLDVLEEQYNTEAEHGVSKNMDDTGFFSVQVMEEALKVWGLNLLRWRNSAMQSHQDHPETQLAFILNLEQHWFSLRRFGPISGNVNRDASLSHWFNLNSSLPAPEWVSKVYLGMVLQQAEAEGYSVFVITQSDPSNMQTLARGEADDIAATLPEPQTATRFTSSRTTTHDAESSTSVHQDFHIPASTSQAQPALDHDDVDGIDDEDYELQAVLQASLASQEGYTSPLHSLDVSEPSISSPPPLTAATTSTRANRRSLRGSSETDHVDLDPVATSMERNRKLLQQMREEQEYAQKELWSSNNLTTEERAALEARQLKQREREEEEEEEFRKALAESVAMAQKRDGQQEHRNSTDPPNSQEHIMPSTSSGHFGQDFRNYDDEDAEFQAALKASLENVPLGGQHSVVFPSAPRPPETRAAPHASVNSGRQVEGRKTEDPHNDMNVDGDGDVWMSESEVSADDDNTSKKKIKPALEEHNAPPSLDEIRKARLARFGS</sequence>
<feature type="region of interest" description="Disordered" evidence="14">
    <location>
        <begin position="273"/>
        <end position="321"/>
    </location>
</feature>
<evidence type="ECO:0000256" key="6">
    <source>
        <dbReference type="ARBA" id="ARBA00022801"/>
    </source>
</evidence>
<accession>A0A8H7F8A5</accession>
<comment type="subcellular location">
    <subcellularLocation>
        <location evidence="2">Nucleus</location>
    </subcellularLocation>
</comment>
<dbReference type="EMBL" id="JABXXO010000003">
    <property type="protein sequence ID" value="KAF7782573.1"/>
    <property type="molecule type" value="Genomic_DNA"/>
</dbReference>
<keyword evidence="5" id="KW-0833">Ubl conjugation pathway</keyword>
<feature type="domain" description="Josephin" evidence="15">
    <location>
        <begin position="8"/>
        <end position="191"/>
    </location>
</feature>
<evidence type="ECO:0000313" key="16">
    <source>
        <dbReference type="EMBL" id="KAF7782573.1"/>
    </source>
</evidence>
<dbReference type="PROSITE" id="PS50330">
    <property type="entry name" value="UIM"/>
    <property type="match status" value="1"/>
</dbReference>
<dbReference type="SMART" id="SM00726">
    <property type="entry name" value="UIM"/>
    <property type="match status" value="3"/>
</dbReference>
<evidence type="ECO:0000256" key="10">
    <source>
        <dbReference type="ARBA" id="ARBA00023242"/>
    </source>
</evidence>
<keyword evidence="13" id="KW-0175">Coiled coil</keyword>
<reference evidence="16 17" key="1">
    <citation type="journal article" name="Sci. Rep.">
        <title>Telomere-to-telomere assembled and centromere annotated genomes of the two main subspecies of the button mushroom Agaricus bisporus reveal especially polymorphic chromosome ends.</title>
        <authorList>
            <person name="Sonnenberg A.S.M."/>
            <person name="Sedaghat-Telgerd N."/>
            <person name="Lavrijssen B."/>
            <person name="Ohm R.A."/>
            <person name="Hendrickx P.M."/>
            <person name="Scholtmeijer K."/>
            <person name="Baars J.J.P."/>
            <person name="van Peer A."/>
        </authorList>
    </citation>
    <scope>NUCLEOTIDE SEQUENCE [LARGE SCALE GENOMIC DNA]</scope>
    <source>
        <strain evidence="16 17">H119_p4</strain>
    </source>
</reference>
<proteinExistence type="predicted"/>
<dbReference type="AlphaFoldDB" id="A0A8H7F8A5"/>
<keyword evidence="8" id="KW-0805">Transcription regulation</keyword>
<evidence type="ECO:0000256" key="11">
    <source>
        <dbReference type="PIRSR" id="PIRSR633865-1"/>
    </source>
</evidence>
<evidence type="ECO:0000256" key="4">
    <source>
        <dbReference type="ARBA" id="ARBA00022670"/>
    </source>
</evidence>
<keyword evidence="10" id="KW-0539">Nucleus</keyword>
<comment type="caution">
    <text evidence="12">Lacks conserved residue(s) required for the propagation of feature annotation.</text>
</comment>
<feature type="compositionally biased region" description="Polar residues" evidence="14">
    <location>
        <begin position="399"/>
        <end position="416"/>
    </location>
</feature>
<dbReference type="InterPro" id="IPR003903">
    <property type="entry name" value="UIM_dom"/>
</dbReference>
<dbReference type="InterPro" id="IPR006155">
    <property type="entry name" value="Josephin"/>
</dbReference>
<feature type="region of interest" description="Disordered" evidence="14">
    <location>
        <begin position="200"/>
        <end position="248"/>
    </location>
</feature>
<feature type="compositionally biased region" description="Basic and acidic residues" evidence="14">
    <location>
        <begin position="387"/>
        <end position="398"/>
    </location>
</feature>
<dbReference type="Proteomes" id="UP000629468">
    <property type="component" value="Unassembled WGS sequence"/>
</dbReference>
<dbReference type="Gene3D" id="3.90.70.40">
    <property type="match status" value="1"/>
</dbReference>
<evidence type="ECO:0000313" key="17">
    <source>
        <dbReference type="Proteomes" id="UP000629468"/>
    </source>
</evidence>
<feature type="active site" evidence="11">
    <location>
        <position position="145"/>
    </location>
</feature>
<dbReference type="PANTHER" id="PTHR14159">
    <property type="entry name" value="ATAXIN-3-RELATED"/>
    <property type="match status" value="1"/>
</dbReference>
<dbReference type="PRINTS" id="PR01233">
    <property type="entry name" value="JOSEPHIN"/>
</dbReference>
<feature type="region of interest" description="Disordered" evidence="14">
    <location>
        <begin position="383"/>
        <end position="422"/>
    </location>
</feature>
<feature type="active site" description="Proton acceptor" evidence="11">
    <location>
        <position position="118"/>
    </location>
</feature>
<evidence type="ECO:0000256" key="7">
    <source>
        <dbReference type="ARBA" id="ARBA00022807"/>
    </source>
</evidence>
<feature type="region of interest" description="Disordered" evidence="14">
    <location>
        <begin position="453"/>
        <end position="540"/>
    </location>
</feature>
<evidence type="ECO:0000256" key="9">
    <source>
        <dbReference type="ARBA" id="ARBA00023163"/>
    </source>
</evidence>
<comment type="catalytic activity">
    <reaction evidence="1">
        <text>Thiol-dependent hydrolysis of ester, thioester, amide, peptide and isopeptide bonds formed by the C-terminal Gly of ubiquitin (a 76-residue protein attached to proteins as an intracellular targeting signal).</text>
        <dbReference type="EC" id="3.4.19.12"/>
    </reaction>
</comment>
<dbReference type="InterPro" id="IPR033865">
    <property type="entry name" value="Ataxin-3"/>
</dbReference>
<evidence type="ECO:0000256" key="1">
    <source>
        <dbReference type="ARBA" id="ARBA00000707"/>
    </source>
</evidence>
<evidence type="ECO:0000256" key="5">
    <source>
        <dbReference type="ARBA" id="ARBA00022786"/>
    </source>
</evidence>
<name>A0A8H7F8A5_AGABI</name>
<dbReference type="SMART" id="SM01246">
    <property type="entry name" value="Josephin"/>
    <property type="match status" value="1"/>
</dbReference>
<keyword evidence="7" id="KW-0788">Thiol protease</keyword>
<keyword evidence="4" id="KW-0645">Protease</keyword>
<organism evidence="16 17">
    <name type="scientific">Agaricus bisporus var. burnettii</name>
    <dbReference type="NCBI Taxonomy" id="192524"/>
    <lineage>
        <taxon>Eukaryota</taxon>
        <taxon>Fungi</taxon>
        <taxon>Dikarya</taxon>
        <taxon>Basidiomycota</taxon>
        <taxon>Agaricomycotina</taxon>
        <taxon>Agaricomycetes</taxon>
        <taxon>Agaricomycetidae</taxon>
        <taxon>Agaricales</taxon>
        <taxon>Agaricineae</taxon>
        <taxon>Agaricaceae</taxon>
        <taxon>Agaricus</taxon>
    </lineage>
</organism>
<feature type="active site" description="Nucleophile" evidence="11">
    <location>
        <position position="23"/>
    </location>
</feature>
<dbReference type="PROSITE" id="PS50957">
    <property type="entry name" value="JOSEPHIN"/>
    <property type="match status" value="1"/>
</dbReference>
<evidence type="ECO:0000256" key="2">
    <source>
        <dbReference type="ARBA" id="ARBA00004123"/>
    </source>
</evidence>
<evidence type="ECO:0000256" key="14">
    <source>
        <dbReference type="SAM" id="MobiDB-lite"/>
    </source>
</evidence>
<feature type="coiled-coil region" evidence="13">
    <location>
        <begin position="322"/>
        <end position="374"/>
    </location>
</feature>
<dbReference type="GO" id="GO:0005634">
    <property type="term" value="C:nucleus"/>
    <property type="evidence" value="ECO:0007669"/>
    <property type="project" value="UniProtKB-SubCell"/>
</dbReference>
<evidence type="ECO:0000256" key="12">
    <source>
        <dbReference type="PROSITE-ProRule" id="PRU00331"/>
    </source>
</evidence>
<dbReference type="Pfam" id="PF02099">
    <property type="entry name" value="Josephin"/>
    <property type="match status" value="1"/>
</dbReference>
<dbReference type="OMA" id="YAQRELW"/>
<protein>
    <recommendedName>
        <fullName evidence="3">ubiquitinyl hydrolase 1</fullName>
        <ecNumber evidence="3">3.4.19.12</ecNumber>
    </recommendedName>
</protein>
<evidence type="ECO:0000259" key="15">
    <source>
        <dbReference type="PROSITE" id="PS50957"/>
    </source>
</evidence>
<dbReference type="EC" id="3.4.19.12" evidence="3"/>
<evidence type="ECO:0000256" key="8">
    <source>
        <dbReference type="ARBA" id="ARBA00023015"/>
    </source>
</evidence>
<dbReference type="GO" id="GO:0004843">
    <property type="term" value="F:cysteine-type deubiquitinase activity"/>
    <property type="evidence" value="ECO:0007669"/>
    <property type="project" value="UniProtKB-EC"/>
</dbReference>
<gene>
    <name evidence="16" type="ORF">Agabi119p4_1949</name>
</gene>
<feature type="compositionally biased region" description="Basic and acidic residues" evidence="14">
    <location>
        <begin position="516"/>
        <end position="532"/>
    </location>
</feature>
<evidence type="ECO:0000256" key="13">
    <source>
        <dbReference type="SAM" id="Coils"/>
    </source>
</evidence>
<keyword evidence="6" id="KW-0378">Hydrolase</keyword>
<feature type="compositionally biased region" description="Low complexity" evidence="14">
    <location>
        <begin position="204"/>
        <end position="213"/>
    </location>
</feature>
<keyword evidence="9" id="KW-0804">Transcription</keyword>
<dbReference type="GO" id="GO:0016579">
    <property type="term" value="P:protein deubiquitination"/>
    <property type="evidence" value="ECO:0007669"/>
    <property type="project" value="InterPro"/>
</dbReference>
<feature type="compositionally biased region" description="Basic and acidic residues" evidence="14">
    <location>
        <begin position="475"/>
        <end position="487"/>
    </location>
</feature>